<keyword evidence="1" id="KW-0812">Transmembrane</keyword>
<organism evidence="3 4">
    <name type="scientific">Penicillium argentinense</name>
    <dbReference type="NCBI Taxonomy" id="1131581"/>
    <lineage>
        <taxon>Eukaryota</taxon>
        <taxon>Fungi</taxon>
        <taxon>Dikarya</taxon>
        <taxon>Ascomycota</taxon>
        <taxon>Pezizomycotina</taxon>
        <taxon>Eurotiomycetes</taxon>
        <taxon>Eurotiomycetidae</taxon>
        <taxon>Eurotiales</taxon>
        <taxon>Aspergillaceae</taxon>
        <taxon>Penicillium</taxon>
    </lineage>
</organism>
<name>A0A9W9EXI7_9EURO</name>
<dbReference type="PANTHER" id="PTHR35395:SF1">
    <property type="entry name" value="DUF6536 DOMAIN-CONTAINING PROTEIN"/>
    <property type="match status" value="1"/>
</dbReference>
<dbReference type="GeneID" id="81359993"/>
<evidence type="ECO:0000259" key="2">
    <source>
        <dbReference type="Pfam" id="PF20163"/>
    </source>
</evidence>
<dbReference type="EMBL" id="JAPQKI010000009">
    <property type="protein sequence ID" value="KAJ5089838.1"/>
    <property type="molecule type" value="Genomic_DNA"/>
</dbReference>
<keyword evidence="4" id="KW-1185">Reference proteome</keyword>
<comment type="caution">
    <text evidence="3">The sequence shown here is derived from an EMBL/GenBank/DDBJ whole genome shotgun (WGS) entry which is preliminary data.</text>
</comment>
<feature type="domain" description="DUF6536" evidence="2">
    <location>
        <begin position="32"/>
        <end position="188"/>
    </location>
</feature>
<dbReference type="InterPro" id="IPR046623">
    <property type="entry name" value="DUF6536"/>
</dbReference>
<evidence type="ECO:0000313" key="4">
    <source>
        <dbReference type="Proteomes" id="UP001149074"/>
    </source>
</evidence>
<gene>
    <name evidence="3" type="ORF">N7532_008522</name>
</gene>
<feature type="transmembrane region" description="Helical" evidence="1">
    <location>
        <begin position="149"/>
        <end position="166"/>
    </location>
</feature>
<proteinExistence type="predicted"/>
<protein>
    <recommendedName>
        <fullName evidence="2">DUF6536 domain-containing protein</fullName>
    </recommendedName>
</protein>
<evidence type="ECO:0000256" key="1">
    <source>
        <dbReference type="SAM" id="Phobius"/>
    </source>
</evidence>
<keyword evidence="1" id="KW-0472">Membrane</keyword>
<dbReference type="Proteomes" id="UP001149074">
    <property type="component" value="Unassembled WGS sequence"/>
</dbReference>
<feature type="transmembrane region" description="Helical" evidence="1">
    <location>
        <begin position="32"/>
        <end position="57"/>
    </location>
</feature>
<dbReference type="Pfam" id="PF20163">
    <property type="entry name" value="DUF6536"/>
    <property type="match status" value="1"/>
</dbReference>
<feature type="transmembrane region" description="Helical" evidence="1">
    <location>
        <begin position="518"/>
        <end position="538"/>
    </location>
</feature>
<reference evidence="3" key="1">
    <citation type="submission" date="2022-11" db="EMBL/GenBank/DDBJ databases">
        <authorList>
            <person name="Petersen C."/>
        </authorList>
    </citation>
    <scope>NUCLEOTIDE SEQUENCE</scope>
    <source>
        <strain evidence="3">IBT 30761</strain>
    </source>
</reference>
<dbReference type="AlphaFoldDB" id="A0A9W9EXI7"/>
<feature type="transmembrane region" description="Helical" evidence="1">
    <location>
        <begin position="629"/>
        <end position="652"/>
    </location>
</feature>
<accession>A0A9W9EXI7</accession>
<dbReference type="PANTHER" id="PTHR35395">
    <property type="entry name" value="DUF6536 DOMAIN-CONTAINING PROTEIN"/>
    <property type="match status" value="1"/>
</dbReference>
<sequence length="733" mass="81945">MGRFNNAIFFLKDLLPKRKAAAENLKDEPPSWISGVYICAQASTIVLLLNIAIVAIASARSTEYSAKATFLSSSVVYHGNCTVSKHWDVALHLIVNILSTGILAASNYCMQTLVAPTREEVDAQHAQHQWLDVGSSSLRNIVRSGRYRLILWIILLTTATPFHLLYNSMFFQAFGTNELALIVGPEDLDSTNIQELTSLGLKQCFNTSTPPFGSKFTWEKFSSDIAQVKFERLNLHECSMLLNCPESGIAALVLLAHNLTVKDGGDQSMLLPMKNITWADDTSQLGAVSAAPFSNYSGGNQSDRTICNHAHIGSPSQPSLEARSYEFSECLGIKVESICQLRYSPTIGIIVTLSMLAKVISMFLAAKVNRSRSPPLLTVGDAVASFLERPDPMTTGLCWLSKSDVQRGYWKYPLKTSKPTEVSESSSDVIFSPLSRSKFWIQVPNLWQWFLAIFFCWACIALGLFQLFYHREMSPFGLEQIKRLWSSGMEDFGKGFSAINFRDTASTGLDLPTNMQPLYALVLANIPQFFVTISYTSYNSVLTSMLAAAEYSSYGTRRKPLRVTWRTKNSDQRSTYWLSVPYQYGIPILVVYAALHWLMSQGFYFTWLLPYDNYGNLLKDRRQSTLSVTLLPIFLAVIVLGLLLCFLFVIAFRKLKSDIPLAETCSAAISAACHPPKDENLDTIAMGPVTWGETREPEWMYDSDQFDEAEDRKGHCSFTSARTSRPSLTKLYA</sequence>
<dbReference type="RefSeq" id="XP_056471820.1">
    <property type="nucleotide sequence ID" value="XM_056621014.1"/>
</dbReference>
<dbReference type="OrthoDB" id="5429634at2759"/>
<evidence type="ECO:0000313" key="3">
    <source>
        <dbReference type="EMBL" id="KAJ5089838.1"/>
    </source>
</evidence>
<reference evidence="3" key="2">
    <citation type="journal article" date="2023" name="IMA Fungus">
        <title>Comparative genomic study of the Penicillium genus elucidates a diverse pangenome and 15 lateral gene transfer events.</title>
        <authorList>
            <person name="Petersen C."/>
            <person name="Sorensen T."/>
            <person name="Nielsen M.R."/>
            <person name="Sondergaard T.E."/>
            <person name="Sorensen J.L."/>
            <person name="Fitzpatrick D.A."/>
            <person name="Frisvad J.C."/>
            <person name="Nielsen K.L."/>
        </authorList>
    </citation>
    <scope>NUCLEOTIDE SEQUENCE</scope>
    <source>
        <strain evidence="3">IBT 30761</strain>
    </source>
</reference>
<feature type="transmembrane region" description="Helical" evidence="1">
    <location>
        <begin position="446"/>
        <end position="469"/>
    </location>
</feature>
<feature type="transmembrane region" description="Helical" evidence="1">
    <location>
        <begin position="584"/>
        <end position="609"/>
    </location>
</feature>
<keyword evidence="1" id="KW-1133">Transmembrane helix</keyword>
<feature type="transmembrane region" description="Helical" evidence="1">
    <location>
        <begin position="347"/>
        <end position="366"/>
    </location>
</feature>